<feature type="chain" id="PRO_5005521779" evidence="2">
    <location>
        <begin position="28"/>
        <end position="312"/>
    </location>
</feature>
<dbReference type="AlphaFoldDB" id="A0A0K8V6F8"/>
<keyword evidence="2" id="KW-0732">Signal</keyword>
<evidence type="ECO:0000256" key="2">
    <source>
        <dbReference type="SAM" id="SignalP"/>
    </source>
</evidence>
<reference evidence="3" key="1">
    <citation type="submission" date="2015-06" db="EMBL/GenBank/DDBJ databases">
        <authorList>
            <person name="Hoefler B.C."/>
            <person name="Straight P.D."/>
        </authorList>
    </citation>
    <scope>NUCLEOTIDE SEQUENCE</scope>
</reference>
<sequence length="312" mass="34239">MHKLQLLCAIAVAIAAICLQCKGQAAASNSQLDALKSQFLPAEYKNRNFTVDELKKVLREKCKKAAGGVENSTLYQEIEKGSTVLTSCLAGLANMTALQQEIEAARPIGELDTVFNKYCDKAPSAVKCLRDFNAKVQPCLSAKEKQQNVVLMRIATGLVDFMCSRGGDHIALFVAEEGPECLEANRDAINVCLNNSFHEFLPKDIKVPDLFDLPDLVLEPGHCVDLERFQACTIHHLEQCREITPANVAETVFKFIKNETSCNQFLQAKANEHPILVKASAGRADATVQATSLFILLLSSSLMLFVSHILKS</sequence>
<dbReference type="GeneID" id="108965056"/>
<evidence type="ECO:0000256" key="1">
    <source>
        <dbReference type="SAM" id="Phobius"/>
    </source>
</evidence>
<organism evidence="3">
    <name type="scientific">Bactrocera latifrons</name>
    <name type="common">Malaysian fruit fly</name>
    <name type="synonym">Chaetodacus latifrons</name>
    <dbReference type="NCBI Taxonomy" id="174628"/>
    <lineage>
        <taxon>Eukaryota</taxon>
        <taxon>Metazoa</taxon>
        <taxon>Ecdysozoa</taxon>
        <taxon>Arthropoda</taxon>
        <taxon>Hexapoda</taxon>
        <taxon>Insecta</taxon>
        <taxon>Pterygota</taxon>
        <taxon>Neoptera</taxon>
        <taxon>Endopterygota</taxon>
        <taxon>Diptera</taxon>
        <taxon>Brachycera</taxon>
        <taxon>Muscomorpha</taxon>
        <taxon>Tephritoidea</taxon>
        <taxon>Tephritidae</taxon>
        <taxon>Bactrocera</taxon>
        <taxon>Bactrocera</taxon>
    </lineage>
</organism>
<keyword evidence="1" id="KW-0812">Transmembrane</keyword>
<protein>
    <submittedName>
        <fullName evidence="3">Hemolymph protein</fullName>
    </submittedName>
</protein>
<name>A0A0K8V6F8_BACLA</name>
<dbReference type="Pfam" id="PF07165">
    <property type="entry name" value="DUF1397"/>
    <property type="match status" value="1"/>
</dbReference>
<feature type="signal peptide" evidence="2">
    <location>
        <begin position="1"/>
        <end position="27"/>
    </location>
</feature>
<proteinExistence type="predicted"/>
<dbReference type="EMBL" id="GDHF01018001">
    <property type="protein sequence ID" value="JAI34313.1"/>
    <property type="molecule type" value="Transcribed_RNA"/>
</dbReference>
<dbReference type="PANTHER" id="PTHR20997:SF2">
    <property type="entry name" value="EG:BACR42I17.2 PROTEIN-RELATED"/>
    <property type="match status" value="1"/>
</dbReference>
<keyword evidence="1" id="KW-0472">Membrane</keyword>
<dbReference type="PANTHER" id="PTHR20997">
    <property type="entry name" value="EG:BACR42I17.2 PROTEIN-RELATED"/>
    <property type="match status" value="1"/>
</dbReference>
<evidence type="ECO:0000313" key="3">
    <source>
        <dbReference type="EMBL" id="JAI34313.1"/>
    </source>
</evidence>
<accession>A0A0K8V6F8</accession>
<gene>
    <name evidence="3" type="primary">P27K_1</name>
    <name evidence="3" type="ORF">c0_g1_i1</name>
</gene>
<dbReference type="OrthoDB" id="6512861at2759"/>
<keyword evidence="1" id="KW-1133">Transmembrane helix</keyword>
<feature type="transmembrane region" description="Helical" evidence="1">
    <location>
        <begin position="290"/>
        <end position="310"/>
    </location>
</feature>
<dbReference type="InterPro" id="IPR009832">
    <property type="entry name" value="DUF1397"/>
</dbReference>